<keyword evidence="2" id="KW-1185">Reference proteome</keyword>
<name>A0A1I7GZ07_9BURK</name>
<sequence length="100" mass="10723">MHTLHVELQEGFHDDRVVARLNGVEVLDMERVTTRMQTGFAAAAGTPAPEGRATLEISLPAKGASGSVEIDFQEAVWAGVSIGPGQAIQFKISREPFGYV</sequence>
<dbReference type="OrthoDB" id="8777365at2"/>
<organism evidence="1 2">
    <name type="scientific">Pseudoduganella namucuonensis</name>
    <dbReference type="NCBI Taxonomy" id="1035707"/>
    <lineage>
        <taxon>Bacteria</taxon>
        <taxon>Pseudomonadati</taxon>
        <taxon>Pseudomonadota</taxon>
        <taxon>Betaproteobacteria</taxon>
        <taxon>Burkholderiales</taxon>
        <taxon>Oxalobacteraceae</taxon>
        <taxon>Telluria group</taxon>
        <taxon>Pseudoduganella</taxon>
    </lineage>
</organism>
<gene>
    <name evidence="1" type="ORF">SAMN05216552_1004206</name>
</gene>
<dbReference type="EMBL" id="FPBO01000004">
    <property type="protein sequence ID" value="SFU53652.1"/>
    <property type="molecule type" value="Genomic_DNA"/>
</dbReference>
<dbReference type="Proteomes" id="UP000199391">
    <property type="component" value="Unassembled WGS sequence"/>
</dbReference>
<accession>A0A1I7GZ07</accession>
<protein>
    <submittedName>
        <fullName evidence="1">Uncharacterized protein</fullName>
    </submittedName>
</protein>
<dbReference type="STRING" id="1035707.SAMN05216552_1004206"/>
<evidence type="ECO:0000313" key="2">
    <source>
        <dbReference type="Proteomes" id="UP000199391"/>
    </source>
</evidence>
<evidence type="ECO:0000313" key="1">
    <source>
        <dbReference type="EMBL" id="SFU53652.1"/>
    </source>
</evidence>
<dbReference type="AlphaFoldDB" id="A0A1I7GZ07"/>
<reference evidence="2" key="1">
    <citation type="submission" date="2016-10" db="EMBL/GenBank/DDBJ databases">
        <authorList>
            <person name="Varghese N."/>
            <person name="Submissions S."/>
        </authorList>
    </citation>
    <scope>NUCLEOTIDE SEQUENCE [LARGE SCALE GENOMIC DNA]</scope>
    <source>
        <strain evidence="2">CGMCC 1.11014</strain>
    </source>
</reference>
<proteinExistence type="predicted"/>
<dbReference type="RefSeq" id="WP_093554698.1">
    <property type="nucleotide sequence ID" value="NZ_FPBO01000004.1"/>
</dbReference>